<evidence type="ECO:0008006" key="4">
    <source>
        <dbReference type="Google" id="ProtNLM"/>
    </source>
</evidence>
<dbReference type="SUPFAM" id="SSF63829">
    <property type="entry name" value="Calcium-dependent phosphotriesterase"/>
    <property type="match status" value="1"/>
</dbReference>
<keyword evidence="3" id="KW-1185">Reference proteome</keyword>
<evidence type="ECO:0000313" key="3">
    <source>
        <dbReference type="Proteomes" id="UP001276659"/>
    </source>
</evidence>
<dbReference type="PANTHER" id="PTHR42060:SF1">
    <property type="entry name" value="NHL REPEAT-CONTAINING PROTEIN"/>
    <property type="match status" value="1"/>
</dbReference>
<organism evidence="2 3">
    <name type="scientific">Lepraria neglecta</name>
    <dbReference type="NCBI Taxonomy" id="209136"/>
    <lineage>
        <taxon>Eukaryota</taxon>
        <taxon>Fungi</taxon>
        <taxon>Dikarya</taxon>
        <taxon>Ascomycota</taxon>
        <taxon>Pezizomycotina</taxon>
        <taxon>Lecanoromycetes</taxon>
        <taxon>OSLEUM clade</taxon>
        <taxon>Lecanoromycetidae</taxon>
        <taxon>Lecanorales</taxon>
        <taxon>Lecanorineae</taxon>
        <taxon>Stereocaulaceae</taxon>
        <taxon>Lepraria</taxon>
    </lineage>
</organism>
<protein>
    <recommendedName>
        <fullName evidence="4">SMP-30/Gluconolactonase/LRE-like region domain-containing protein</fullName>
    </recommendedName>
</protein>
<dbReference type="PANTHER" id="PTHR42060">
    <property type="entry name" value="NHL REPEAT-CONTAINING PROTEIN-RELATED"/>
    <property type="match status" value="1"/>
</dbReference>
<accession>A0AAE0DP48</accession>
<feature type="signal peptide" evidence="1">
    <location>
        <begin position="1"/>
        <end position="21"/>
    </location>
</feature>
<dbReference type="Proteomes" id="UP001276659">
    <property type="component" value="Unassembled WGS sequence"/>
</dbReference>
<dbReference type="InterPro" id="IPR052998">
    <property type="entry name" value="Hetero-Diels-Alderase-like"/>
</dbReference>
<feature type="chain" id="PRO_5041924492" description="SMP-30/Gluconolactonase/LRE-like region domain-containing protein" evidence="1">
    <location>
        <begin position="22"/>
        <end position="332"/>
    </location>
</feature>
<name>A0AAE0DP48_9LECA</name>
<dbReference type="Gene3D" id="2.120.10.30">
    <property type="entry name" value="TolB, C-terminal domain"/>
    <property type="match status" value="1"/>
</dbReference>
<sequence>MHFCSLPIFGLLSLLLPLTKALAPTHLVYEFPNGTWIENLAVRSCGSVLLTIITSPDLYLINPLSHSPKPVHLHHFDSALWLVGITETTPDTFHLVAANGTFATPAPAPGSNRIYTVAFPPNSDTPRISLAATLPEAQLLNGLTTLDSTTILAADSQKGVVWAINIITSRSRIVLNDPLMAPGPLLPTLGINGLKLRGSTLYFTNSAQALLAKIEINPDGTAAGKAIVVARSPTGANFDDFALDWRGDAFLATGPGNSIEEVGSDGEPQVIIAGIVNSTEIAEPTSAQFGRTAADREVLYVTTGGGLAAPVDGDEIVGGQLVAVDTDGLWRV</sequence>
<gene>
    <name evidence="2" type="ORF">OEA41_008432</name>
</gene>
<reference evidence="2" key="1">
    <citation type="submission" date="2022-11" db="EMBL/GenBank/DDBJ databases">
        <title>Chromosomal genome sequence assembly and mating type (MAT) locus characterization of the leprose asexual lichenized fungus Lepraria neglecta (Nyl.) Erichsen.</title>
        <authorList>
            <person name="Allen J.L."/>
            <person name="Pfeffer B."/>
        </authorList>
    </citation>
    <scope>NUCLEOTIDE SEQUENCE</scope>
    <source>
        <strain evidence="2">Allen 5258</strain>
    </source>
</reference>
<evidence type="ECO:0000256" key="1">
    <source>
        <dbReference type="SAM" id="SignalP"/>
    </source>
</evidence>
<evidence type="ECO:0000313" key="2">
    <source>
        <dbReference type="EMBL" id="KAK3177104.1"/>
    </source>
</evidence>
<dbReference type="EMBL" id="JASNWA010000004">
    <property type="protein sequence ID" value="KAK3177104.1"/>
    <property type="molecule type" value="Genomic_DNA"/>
</dbReference>
<proteinExistence type="predicted"/>
<comment type="caution">
    <text evidence="2">The sequence shown here is derived from an EMBL/GenBank/DDBJ whole genome shotgun (WGS) entry which is preliminary data.</text>
</comment>
<dbReference type="InterPro" id="IPR011042">
    <property type="entry name" value="6-blade_b-propeller_TolB-like"/>
</dbReference>
<keyword evidence="1" id="KW-0732">Signal</keyword>
<dbReference type="AlphaFoldDB" id="A0AAE0DP48"/>